<sequence length="131" mass="14370">MKGQGGISGARSRGGTSGYLFLGSAVPLPVNVNRVRGPERQIPPGKRQRGRPRCAETGSRLGERQLLGIAASEQSRLRTLGTSQGCEQKRNNCLKFSQSCSEETGRESSAVGDRRFLHLQNRSEYWPVELI</sequence>
<dbReference type="EMBL" id="JACASF010000021">
    <property type="protein sequence ID" value="KAF6407132.1"/>
    <property type="molecule type" value="Genomic_DNA"/>
</dbReference>
<accession>A0A7J8C8I6</accession>
<protein>
    <submittedName>
        <fullName evidence="2">Uncharacterized protein</fullName>
    </submittedName>
</protein>
<proteinExistence type="predicted"/>
<feature type="region of interest" description="Disordered" evidence="1">
    <location>
        <begin position="34"/>
        <end position="56"/>
    </location>
</feature>
<dbReference type="Proteomes" id="UP000550707">
    <property type="component" value="Unassembled WGS sequence"/>
</dbReference>
<evidence type="ECO:0000256" key="1">
    <source>
        <dbReference type="SAM" id="MobiDB-lite"/>
    </source>
</evidence>
<evidence type="ECO:0000313" key="3">
    <source>
        <dbReference type="Proteomes" id="UP000550707"/>
    </source>
</evidence>
<name>A0A7J8C8I6_MOLMO</name>
<reference evidence="2 3" key="1">
    <citation type="journal article" date="2020" name="Nature">
        <title>Six reference-quality genomes reveal evolution of bat adaptations.</title>
        <authorList>
            <person name="Jebb D."/>
            <person name="Huang Z."/>
            <person name="Pippel M."/>
            <person name="Hughes G.M."/>
            <person name="Lavrichenko K."/>
            <person name="Devanna P."/>
            <person name="Winkler S."/>
            <person name="Jermiin L.S."/>
            <person name="Skirmuntt E.C."/>
            <person name="Katzourakis A."/>
            <person name="Burkitt-Gray L."/>
            <person name="Ray D.A."/>
            <person name="Sullivan K.A.M."/>
            <person name="Roscito J.G."/>
            <person name="Kirilenko B.M."/>
            <person name="Davalos L.M."/>
            <person name="Corthals A.P."/>
            <person name="Power M.L."/>
            <person name="Jones G."/>
            <person name="Ransome R.D."/>
            <person name="Dechmann D.K.N."/>
            <person name="Locatelli A.G."/>
            <person name="Puechmaille S.J."/>
            <person name="Fedrigo O."/>
            <person name="Jarvis E.D."/>
            <person name="Hiller M."/>
            <person name="Vernes S.C."/>
            <person name="Myers E.W."/>
            <person name="Teeling E.C."/>
        </authorList>
    </citation>
    <scope>NUCLEOTIDE SEQUENCE [LARGE SCALE GENOMIC DNA]</scope>
    <source>
        <strain evidence="2">MMolMol1</strain>
        <tissue evidence="2">Muscle</tissue>
    </source>
</reference>
<comment type="caution">
    <text evidence="2">The sequence shown here is derived from an EMBL/GenBank/DDBJ whole genome shotgun (WGS) entry which is preliminary data.</text>
</comment>
<dbReference type="AlphaFoldDB" id="A0A7J8C8I6"/>
<evidence type="ECO:0000313" key="2">
    <source>
        <dbReference type="EMBL" id="KAF6407132.1"/>
    </source>
</evidence>
<gene>
    <name evidence="2" type="ORF">HJG59_009845</name>
</gene>
<organism evidence="2 3">
    <name type="scientific">Molossus molossus</name>
    <name type="common">Pallas' mastiff bat</name>
    <name type="synonym">Vespertilio molossus</name>
    <dbReference type="NCBI Taxonomy" id="27622"/>
    <lineage>
        <taxon>Eukaryota</taxon>
        <taxon>Metazoa</taxon>
        <taxon>Chordata</taxon>
        <taxon>Craniata</taxon>
        <taxon>Vertebrata</taxon>
        <taxon>Euteleostomi</taxon>
        <taxon>Mammalia</taxon>
        <taxon>Eutheria</taxon>
        <taxon>Laurasiatheria</taxon>
        <taxon>Chiroptera</taxon>
        <taxon>Yangochiroptera</taxon>
        <taxon>Molossidae</taxon>
        <taxon>Molossus</taxon>
    </lineage>
</organism>
<dbReference type="InParanoid" id="A0A7J8C8I6"/>
<keyword evidence="3" id="KW-1185">Reference proteome</keyword>